<keyword evidence="2" id="KW-1185">Reference proteome</keyword>
<dbReference type="AlphaFoldDB" id="A0A420IUQ2"/>
<organism evidence="1 2">
    <name type="scientific">Golovinomyces cichoracearum</name>
    <dbReference type="NCBI Taxonomy" id="62708"/>
    <lineage>
        <taxon>Eukaryota</taxon>
        <taxon>Fungi</taxon>
        <taxon>Dikarya</taxon>
        <taxon>Ascomycota</taxon>
        <taxon>Pezizomycotina</taxon>
        <taxon>Leotiomycetes</taxon>
        <taxon>Erysiphales</taxon>
        <taxon>Erysiphaceae</taxon>
        <taxon>Golovinomyces</taxon>
    </lineage>
</organism>
<dbReference type="STRING" id="62708.A0A420IUQ2"/>
<proteinExistence type="predicted"/>
<dbReference type="SUPFAM" id="SSF56672">
    <property type="entry name" value="DNA/RNA polymerases"/>
    <property type="match status" value="1"/>
</dbReference>
<comment type="caution">
    <text evidence="1">The sequence shown here is derived from an EMBL/GenBank/DDBJ whole genome shotgun (WGS) entry which is preliminary data.</text>
</comment>
<dbReference type="InterPro" id="IPR043502">
    <property type="entry name" value="DNA/RNA_pol_sf"/>
</dbReference>
<dbReference type="GO" id="GO:0005739">
    <property type="term" value="C:mitochondrion"/>
    <property type="evidence" value="ECO:0007669"/>
    <property type="project" value="TreeGrafter"/>
</dbReference>
<evidence type="ECO:0000313" key="2">
    <source>
        <dbReference type="Proteomes" id="UP000283383"/>
    </source>
</evidence>
<name>A0A420IUQ2_9PEZI</name>
<protein>
    <submittedName>
        <fullName evidence="1">Putative 91 kDa protein in cob intron</fullName>
    </submittedName>
</protein>
<dbReference type="EMBL" id="MCBQ01006579">
    <property type="protein sequence ID" value="RKF78254.1"/>
    <property type="molecule type" value="Genomic_DNA"/>
</dbReference>
<evidence type="ECO:0000313" key="1">
    <source>
        <dbReference type="EMBL" id="RKF78254.1"/>
    </source>
</evidence>
<dbReference type="PANTHER" id="PTHR33642">
    <property type="entry name" value="COX1/OXI3 INTRON 1 PROTEIN-RELATED"/>
    <property type="match status" value="1"/>
</dbReference>
<dbReference type="GO" id="GO:0003964">
    <property type="term" value="F:RNA-directed DNA polymerase activity"/>
    <property type="evidence" value="ECO:0007669"/>
    <property type="project" value="TreeGrafter"/>
</dbReference>
<gene>
    <name evidence="1" type="ORF">GcM3_065002</name>
</gene>
<dbReference type="GO" id="GO:0006315">
    <property type="term" value="P:homing of group II introns"/>
    <property type="evidence" value="ECO:0007669"/>
    <property type="project" value="TreeGrafter"/>
</dbReference>
<reference evidence="1 2" key="1">
    <citation type="journal article" date="2018" name="BMC Genomics">
        <title>Comparative genome analyses reveal sequence features reflecting distinct modes of host-adaptation between dicot and monocot powdery mildew.</title>
        <authorList>
            <person name="Wu Y."/>
            <person name="Ma X."/>
            <person name="Pan Z."/>
            <person name="Kale S.D."/>
            <person name="Song Y."/>
            <person name="King H."/>
            <person name="Zhang Q."/>
            <person name="Presley C."/>
            <person name="Deng X."/>
            <person name="Wei C.I."/>
            <person name="Xiao S."/>
        </authorList>
    </citation>
    <scope>NUCLEOTIDE SEQUENCE [LARGE SCALE GENOMIC DNA]</scope>
    <source>
        <strain evidence="1">UMSG3</strain>
    </source>
</reference>
<dbReference type="PANTHER" id="PTHR33642:SF4">
    <property type="entry name" value="COX1_OXI3 INTRON 1 PROTEIN-RELATED"/>
    <property type="match status" value="1"/>
</dbReference>
<sequence length="171" mass="19288">MLSEREELRSYVSGGDTEAKTNVGTKLNKLAERSSSFPNQIIDRELYSLLCNPLTLIYAYENIKSKPGNMTRGVKETLDGISREKIDNLSSTLRSEKFKFASRIKEKAKGSALTRPLSIARAMDKIVQEAMRLILEAIYEPLFKDCSHGFRPNRSCHTALKQVSLVFQAVQ</sequence>
<dbReference type="Proteomes" id="UP000283383">
    <property type="component" value="Unassembled WGS sequence"/>
</dbReference>
<accession>A0A420IUQ2</accession>
<dbReference type="GO" id="GO:0090615">
    <property type="term" value="P:mitochondrial mRNA processing"/>
    <property type="evidence" value="ECO:0007669"/>
    <property type="project" value="TreeGrafter"/>
</dbReference>